<keyword evidence="1" id="KW-0812">Transmembrane</keyword>
<comment type="caution">
    <text evidence="2">The sequence shown here is derived from an EMBL/GenBank/DDBJ whole genome shotgun (WGS) entry which is preliminary data.</text>
</comment>
<protein>
    <recommendedName>
        <fullName evidence="4">PQ loop repeat protein</fullName>
    </recommendedName>
</protein>
<reference evidence="2" key="1">
    <citation type="submission" date="2016-02" db="EMBL/GenBank/DDBJ databases">
        <title>Draft Genome Sequence of Sporotomaculum syntrophicum Strain FB, a Syntrophic Benzoate Degrader.</title>
        <authorList>
            <person name="Nobu M.K."/>
            <person name="Narihiro T."/>
            <person name="Qiu Y.-L."/>
            <person name="Ohashi A."/>
            <person name="Liu W.-T."/>
            <person name="Yuji S."/>
        </authorList>
    </citation>
    <scope>NUCLEOTIDE SEQUENCE</scope>
    <source>
        <strain evidence="2">FB</strain>
    </source>
</reference>
<keyword evidence="1" id="KW-0472">Membrane</keyword>
<feature type="transmembrane region" description="Helical" evidence="1">
    <location>
        <begin position="6"/>
        <end position="22"/>
    </location>
</feature>
<gene>
    <name evidence="2" type="ORF">SPSYN_00990</name>
</gene>
<dbReference type="Proteomes" id="UP000798488">
    <property type="component" value="Unassembled WGS sequence"/>
</dbReference>
<evidence type="ECO:0008006" key="4">
    <source>
        <dbReference type="Google" id="ProtNLM"/>
    </source>
</evidence>
<keyword evidence="1" id="KW-1133">Transmembrane helix</keyword>
<proteinExistence type="predicted"/>
<sequence length="92" mass="10746">MSVFEIVMLLCFGAAWPFSIYKSYKSRSIEGKSLLFLLVIFTGYVSGILHKIFFFYDSVIYLYAFNMVMVGTDILLYFRNKRLRNTGQLRGD</sequence>
<dbReference type="AlphaFoldDB" id="A0A9D3AZ74"/>
<dbReference type="OrthoDB" id="5827at2"/>
<dbReference type="RefSeq" id="WP_161821357.1">
    <property type="nucleotide sequence ID" value="NZ_LSRS01000002.1"/>
</dbReference>
<keyword evidence="3" id="KW-1185">Reference proteome</keyword>
<feature type="transmembrane region" description="Helical" evidence="1">
    <location>
        <begin position="34"/>
        <end position="54"/>
    </location>
</feature>
<evidence type="ECO:0000313" key="3">
    <source>
        <dbReference type="Proteomes" id="UP000798488"/>
    </source>
</evidence>
<dbReference type="EMBL" id="LSRS01000002">
    <property type="protein sequence ID" value="KAF1086246.1"/>
    <property type="molecule type" value="Genomic_DNA"/>
</dbReference>
<feature type="transmembrane region" description="Helical" evidence="1">
    <location>
        <begin position="60"/>
        <end position="78"/>
    </location>
</feature>
<organism evidence="2 3">
    <name type="scientific">Sporotomaculum syntrophicum</name>
    <dbReference type="NCBI Taxonomy" id="182264"/>
    <lineage>
        <taxon>Bacteria</taxon>
        <taxon>Bacillati</taxon>
        <taxon>Bacillota</taxon>
        <taxon>Clostridia</taxon>
        <taxon>Eubacteriales</taxon>
        <taxon>Desulfallaceae</taxon>
        <taxon>Sporotomaculum</taxon>
    </lineage>
</organism>
<accession>A0A9D3AZ74</accession>
<evidence type="ECO:0000313" key="2">
    <source>
        <dbReference type="EMBL" id="KAF1086246.1"/>
    </source>
</evidence>
<name>A0A9D3AZ74_9FIRM</name>
<evidence type="ECO:0000256" key="1">
    <source>
        <dbReference type="SAM" id="Phobius"/>
    </source>
</evidence>